<gene>
    <name evidence="2" type="ORF">M9Y10_016452</name>
</gene>
<keyword evidence="1" id="KW-1133">Transmembrane helix</keyword>
<reference evidence="2 3" key="1">
    <citation type="submission" date="2024-04" db="EMBL/GenBank/DDBJ databases">
        <title>Tritrichomonas musculus Genome.</title>
        <authorList>
            <person name="Alves-Ferreira E."/>
            <person name="Grigg M."/>
            <person name="Lorenzi H."/>
            <person name="Galac M."/>
        </authorList>
    </citation>
    <scope>NUCLEOTIDE SEQUENCE [LARGE SCALE GENOMIC DNA]</scope>
    <source>
        <strain evidence="2 3">EAF2021</strain>
    </source>
</reference>
<protein>
    <submittedName>
        <fullName evidence="2">Uncharacterized protein</fullName>
    </submittedName>
</protein>
<keyword evidence="3" id="KW-1185">Reference proteome</keyword>
<organism evidence="2 3">
    <name type="scientific">Tritrichomonas musculus</name>
    <dbReference type="NCBI Taxonomy" id="1915356"/>
    <lineage>
        <taxon>Eukaryota</taxon>
        <taxon>Metamonada</taxon>
        <taxon>Parabasalia</taxon>
        <taxon>Tritrichomonadida</taxon>
        <taxon>Tritrichomonadidae</taxon>
        <taxon>Tritrichomonas</taxon>
    </lineage>
</organism>
<dbReference type="Proteomes" id="UP001470230">
    <property type="component" value="Unassembled WGS sequence"/>
</dbReference>
<feature type="transmembrane region" description="Helical" evidence="1">
    <location>
        <begin position="140"/>
        <end position="160"/>
    </location>
</feature>
<evidence type="ECO:0000313" key="3">
    <source>
        <dbReference type="Proteomes" id="UP001470230"/>
    </source>
</evidence>
<keyword evidence="1" id="KW-0812">Transmembrane</keyword>
<sequence length="552" mass="64557">MTTQTKKDISEVSQDHKSNDFFVKLLSNELTLNQLMRSNRHITSLFLPYTNEILFYALLNQKGFQSDSLNKKLSSNANKILNSNNLSIKSEILKSERFKKAVEYLFSQTNSKFDYFFISKFASIIENYLLRSPELIEKEIYFLVSFFPFIIASYDVYLLFSNLLDSDFSNSNLNSYLIHEYLNKNHFIDFLFSNLSDETINLLIKCAQIETFKSPSFVNHLLNFNSFKYMKLYDFYKLEDRKWDIIAKYAKEPLIDNENDKNYSEKSLSIFMPLIKQAYIHIEPTFEDYFSQSQVSALQFMTTMFIYDPINAENTICSTTCLLETLKRIIICFPNHTIAINEIFLLVEVLITSTTATTRTQAIEVFIPITHELLMFQKFRSSREPKKENQFLDQSENDIVQSDQPKKLYSFFNHCCSMIQEKLSKENENVASEIELLLEKEEDDDDNEDDDIQEIKKIANRSLRGFAASFLNRIMEHEDNDSELENELNDNDLYQDSIEYLIEVYNPLSESGYGYNNSISQISINKKPFHPSFPTFTKRGLGLINRSTPLVI</sequence>
<keyword evidence="1" id="KW-0472">Membrane</keyword>
<name>A0ABR2HXZ7_9EUKA</name>
<accession>A0ABR2HXZ7</accession>
<dbReference type="EMBL" id="JAPFFF010000021">
    <property type="protein sequence ID" value="KAK8853906.1"/>
    <property type="molecule type" value="Genomic_DNA"/>
</dbReference>
<evidence type="ECO:0000313" key="2">
    <source>
        <dbReference type="EMBL" id="KAK8853906.1"/>
    </source>
</evidence>
<proteinExistence type="predicted"/>
<evidence type="ECO:0000256" key="1">
    <source>
        <dbReference type="SAM" id="Phobius"/>
    </source>
</evidence>
<comment type="caution">
    <text evidence="2">The sequence shown here is derived from an EMBL/GenBank/DDBJ whole genome shotgun (WGS) entry which is preliminary data.</text>
</comment>